<dbReference type="Proteomes" id="UP000265341">
    <property type="component" value="Unassembled WGS sequence"/>
</dbReference>
<evidence type="ECO:0000313" key="3">
    <source>
        <dbReference type="Proteomes" id="UP000265341"/>
    </source>
</evidence>
<dbReference type="NCBIfam" id="TIGR03605">
    <property type="entry name" value="antibiot_sagB"/>
    <property type="match status" value="1"/>
</dbReference>
<dbReference type="AlphaFoldDB" id="A0A399F0C4"/>
<proteinExistence type="predicted"/>
<evidence type="ECO:0000313" key="2">
    <source>
        <dbReference type="EMBL" id="RIH88222.1"/>
    </source>
</evidence>
<name>A0A399F0C4_9DEIN</name>
<dbReference type="PANTHER" id="PTHR43745">
    <property type="entry name" value="NITROREDUCTASE MJ1384-RELATED"/>
    <property type="match status" value="1"/>
</dbReference>
<organism evidence="2 3">
    <name type="scientific">Calidithermus roseus</name>
    <dbReference type="NCBI Taxonomy" id="1644118"/>
    <lineage>
        <taxon>Bacteria</taxon>
        <taxon>Thermotogati</taxon>
        <taxon>Deinococcota</taxon>
        <taxon>Deinococci</taxon>
        <taxon>Thermales</taxon>
        <taxon>Thermaceae</taxon>
        <taxon>Calidithermus</taxon>
    </lineage>
</organism>
<dbReference type="InterPro" id="IPR029479">
    <property type="entry name" value="Nitroreductase"/>
</dbReference>
<protein>
    <submittedName>
        <fullName evidence="2">SagB-type dehydrogenase domain protein</fullName>
    </submittedName>
</protein>
<dbReference type="Gene3D" id="3.40.109.10">
    <property type="entry name" value="NADH Oxidase"/>
    <property type="match status" value="1"/>
</dbReference>
<dbReference type="SUPFAM" id="SSF55469">
    <property type="entry name" value="FMN-dependent nitroreductase-like"/>
    <property type="match status" value="1"/>
</dbReference>
<dbReference type="Pfam" id="PF00881">
    <property type="entry name" value="Nitroreductase"/>
    <property type="match status" value="1"/>
</dbReference>
<evidence type="ECO:0000259" key="1">
    <source>
        <dbReference type="Pfam" id="PF00881"/>
    </source>
</evidence>
<dbReference type="GO" id="GO:0016491">
    <property type="term" value="F:oxidoreductase activity"/>
    <property type="evidence" value="ECO:0007669"/>
    <property type="project" value="InterPro"/>
</dbReference>
<keyword evidence="3" id="KW-1185">Reference proteome</keyword>
<dbReference type="OrthoDB" id="9801593at2"/>
<dbReference type="InterPro" id="IPR052544">
    <property type="entry name" value="Bacteriocin_Proc_Enz"/>
</dbReference>
<dbReference type="InterPro" id="IPR000415">
    <property type="entry name" value="Nitroreductase-like"/>
</dbReference>
<sequence>MDKHPGKLFYRLTRLFPGDGLPGGRAPAAKVYANPLESVDLPTPSKEGGAPVWKVLSRLAPQPPKVGSSISQAEISQLLQPLSVRRGGRGYPSAGGAYPLEVYLGVQNLQDTFPGIYHYAAKSHQLEQLSAKLNLAAWREALMDLESLEQAAVFLIFTAVPDRSEAVFGLRGYRYALLEAGYAVGEVMVAATALGLQAYPAETFYDENVRALLSLPEGEYPAVVLLLGR</sequence>
<dbReference type="RefSeq" id="WP_119276282.1">
    <property type="nucleotide sequence ID" value="NZ_QWLA01000012.1"/>
</dbReference>
<dbReference type="CDD" id="cd02142">
    <property type="entry name" value="McbC_SagB-like_oxidoreductase"/>
    <property type="match status" value="1"/>
</dbReference>
<feature type="domain" description="Nitroreductase" evidence="1">
    <location>
        <begin position="69"/>
        <end position="228"/>
    </location>
</feature>
<accession>A0A399F0C4</accession>
<gene>
    <name evidence="2" type="ORF">Mrose_00951</name>
</gene>
<comment type="caution">
    <text evidence="2">The sequence shown here is derived from an EMBL/GenBank/DDBJ whole genome shotgun (WGS) entry which is preliminary data.</text>
</comment>
<reference evidence="2 3" key="1">
    <citation type="submission" date="2018-08" db="EMBL/GenBank/DDBJ databases">
        <title>Meiothermus roseus NBRC 110900 genome sequencing project.</title>
        <authorList>
            <person name="Da Costa M.S."/>
            <person name="Albuquerque L."/>
            <person name="Raposo P."/>
            <person name="Froufe H.J.C."/>
            <person name="Barroso C.S."/>
            <person name="Egas C."/>
        </authorList>
    </citation>
    <scope>NUCLEOTIDE SEQUENCE [LARGE SCALE GENOMIC DNA]</scope>
    <source>
        <strain evidence="2 3">NBRC 110900</strain>
    </source>
</reference>
<dbReference type="InterPro" id="IPR020051">
    <property type="entry name" value="SagB-type_dehydrogenase"/>
</dbReference>
<dbReference type="EMBL" id="QWLA01000012">
    <property type="protein sequence ID" value="RIH88222.1"/>
    <property type="molecule type" value="Genomic_DNA"/>
</dbReference>
<dbReference type="PANTHER" id="PTHR43745:SF2">
    <property type="entry name" value="NITROREDUCTASE MJ1384-RELATED"/>
    <property type="match status" value="1"/>
</dbReference>